<dbReference type="AlphaFoldDB" id="A0A392TCU5"/>
<feature type="non-terminal residue" evidence="1">
    <location>
        <position position="1"/>
    </location>
</feature>
<keyword evidence="1" id="KW-0808">Transferase</keyword>
<evidence type="ECO:0000313" key="1">
    <source>
        <dbReference type="EMBL" id="MCI57956.1"/>
    </source>
</evidence>
<proteinExistence type="predicted"/>
<keyword evidence="2" id="KW-1185">Reference proteome</keyword>
<dbReference type="Proteomes" id="UP000265520">
    <property type="component" value="Unassembled WGS sequence"/>
</dbReference>
<sequence length="84" mass="9545">RSTRGRVPNRDLQGYETIPDNLITDDGDLVHLALFVDIEPLSYATAAKSNVWRKAMEEEIHSIEKNDTWELVSLPSHKKAITVK</sequence>
<evidence type="ECO:0000313" key="2">
    <source>
        <dbReference type="Proteomes" id="UP000265520"/>
    </source>
</evidence>
<reference evidence="1 2" key="1">
    <citation type="journal article" date="2018" name="Front. Plant Sci.">
        <title>Red Clover (Trifolium pratense) and Zigzag Clover (T. medium) - A Picture of Genomic Similarities and Differences.</title>
        <authorList>
            <person name="Dluhosova J."/>
            <person name="Istvanek J."/>
            <person name="Nedelnik J."/>
            <person name="Repkova J."/>
        </authorList>
    </citation>
    <scope>NUCLEOTIDE SEQUENCE [LARGE SCALE GENOMIC DNA]</scope>
    <source>
        <strain evidence="2">cv. 10/8</strain>
        <tissue evidence="1">Leaf</tissue>
    </source>
</reference>
<keyword evidence="1" id="KW-0695">RNA-directed DNA polymerase</keyword>
<dbReference type="EMBL" id="LXQA010538175">
    <property type="protein sequence ID" value="MCI57956.1"/>
    <property type="molecule type" value="Genomic_DNA"/>
</dbReference>
<organism evidence="1 2">
    <name type="scientific">Trifolium medium</name>
    <dbReference type="NCBI Taxonomy" id="97028"/>
    <lineage>
        <taxon>Eukaryota</taxon>
        <taxon>Viridiplantae</taxon>
        <taxon>Streptophyta</taxon>
        <taxon>Embryophyta</taxon>
        <taxon>Tracheophyta</taxon>
        <taxon>Spermatophyta</taxon>
        <taxon>Magnoliopsida</taxon>
        <taxon>eudicotyledons</taxon>
        <taxon>Gunneridae</taxon>
        <taxon>Pentapetalae</taxon>
        <taxon>rosids</taxon>
        <taxon>fabids</taxon>
        <taxon>Fabales</taxon>
        <taxon>Fabaceae</taxon>
        <taxon>Papilionoideae</taxon>
        <taxon>50 kb inversion clade</taxon>
        <taxon>NPAAA clade</taxon>
        <taxon>Hologalegina</taxon>
        <taxon>IRL clade</taxon>
        <taxon>Trifolieae</taxon>
        <taxon>Trifolium</taxon>
    </lineage>
</organism>
<comment type="caution">
    <text evidence="1">The sequence shown here is derived from an EMBL/GenBank/DDBJ whole genome shotgun (WGS) entry which is preliminary data.</text>
</comment>
<keyword evidence="1" id="KW-0548">Nucleotidyltransferase</keyword>
<accession>A0A392TCU5</accession>
<protein>
    <submittedName>
        <fullName evidence="1">Copia-type reverse transcriptase-like protein</fullName>
    </submittedName>
</protein>
<dbReference type="GO" id="GO:0003964">
    <property type="term" value="F:RNA-directed DNA polymerase activity"/>
    <property type="evidence" value="ECO:0007669"/>
    <property type="project" value="UniProtKB-KW"/>
</dbReference>
<name>A0A392TCU5_9FABA</name>